<dbReference type="InterPro" id="IPR051259">
    <property type="entry name" value="rRNA_Methyltransferase"/>
</dbReference>
<dbReference type="InterPro" id="IPR029064">
    <property type="entry name" value="Ribosomal_eL30-like_sf"/>
</dbReference>
<dbReference type="PANTHER" id="PTHR43191:SF2">
    <property type="entry name" value="RRNA METHYLTRANSFERASE 3, MITOCHONDRIAL"/>
    <property type="match status" value="1"/>
</dbReference>
<name>L1NAC0_9PORP</name>
<evidence type="ECO:0000259" key="4">
    <source>
        <dbReference type="Pfam" id="PF00588"/>
    </source>
</evidence>
<dbReference type="PATRIC" id="fig|1127696.3.peg.1458"/>
<evidence type="ECO:0000313" key="6">
    <source>
        <dbReference type="EMBL" id="EKY00281.1"/>
    </source>
</evidence>
<dbReference type="RefSeq" id="WP_005467735.1">
    <property type="nucleotide sequence ID" value="NZ_KB291032.1"/>
</dbReference>
<dbReference type="STRING" id="1127696.HMPREF9134_01615"/>
<dbReference type="Gene3D" id="3.40.1280.10">
    <property type="match status" value="1"/>
</dbReference>
<reference evidence="6 7" key="1">
    <citation type="submission" date="2012-05" db="EMBL/GenBank/DDBJ databases">
        <authorList>
            <person name="Weinstock G."/>
            <person name="Sodergren E."/>
            <person name="Lobos E.A."/>
            <person name="Fulton L."/>
            <person name="Fulton R."/>
            <person name="Courtney L."/>
            <person name="Fronick C."/>
            <person name="O'Laughlin M."/>
            <person name="Godfrey J."/>
            <person name="Wilson R.M."/>
            <person name="Miner T."/>
            <person name="Farmer C."/>
            <person name="Delehaunty K."/>
            <person name="Cordes M."/>
            <person name="Minx P."/>
            <person name="Tomlinson C."/>
            <person name="Chen J."/>
            <person name="Wollam A."/>
            <person name="Pepin K.H."/>
            <person name="Bhonagiri V."/>
            <person name="Zhang X."/>
            <person name="Suruliraj S."/>
            <person name="Warren W."/>
            <person name="Mitreva M."/>
            <person name="Mardis E.R."/>
            <person name="Wilson R.K."/>
        </authorList>
    </citation>
    <scope>NUCLEOTIDE SEQUENCE [LARGE SCALE GENOMIC DNA]</scope>
    <source>
        <strain evidence="6 7">F0037</strain>
    </source>
</reference>
<dbReference type="eggNOG" id="COG0566">
    <property type="taxonomic scope" value="Bacteria"/>
</dbReference>
<keyword evidence="3 6" id="KW-0808">Transferase</keyword>
<dbReference type="InterPro" id="IPR001537">
    <property type="entry name" value="SpoU_MeTrfase"/>
</dbReference>
<dbReference type="GO" id="GO:0003723">
    <property type="term" value="F:RNA binding"/>
    <property type="evidence" value="ECO:0007669"/>
    <property type="project" value="InterPro"/>
</dbReference>
<organism evidence="6 7">
    <name type="scientific">Porphyromonas catoniae F0037</name>
    <dbReference type="NCBI Taxonomy" id="1127696"/>
    <lineage>
        <taxon>Bacteria</taxon>
        <taxon>Pseudomonadati</taxon>
        <taxon>Bacteroidota</taxon>
        <taxon>Bacteroidia</taxon>
        <taxon>Bacteroidales</taxon>
        <taxon>Porphyromonadaceae</taxon>
        <taxon>Porphyromonas</taxon>
    </lineage>
</organism>
<dbReference type="CDD" id="cd18109">
    <property type="entry name" value="SpoU-like_RNA-MTase"/>
    <property type="match status" value="1"/>
</dbReference>
<evidence type="ECO:0000259" key="5">
    <source>
        <dbReference type="Pfam" id="PF22435"/>
    </source>
</evidence>
<evidence type="ECO:0000256" key="3">
    <source>
        <dbReference type="ARBA" id="ARBA00022679"/>
    </source>
</evidence>
<dbReference type="EMBL" id="AMEQ01000040">
    <property type="protein sequence ID" value="EKY00281.1"/>
    <property type="molecule type" value="Genomic_DNA"/>
</dbReference>
<dbReference type="Pfam" id="PF22435">
    <property type="entry name" value="MRM3-like_sub_bind"/>
    <property type="match status" value="1"/>
</dbReference>
<dbReference type="SUPFAM" id="SSF75217">
    <property type="entry name" value="alpha/beta knot"/>
    <property type="match status" value="1"/>
</dbReference>
<feature type="domain" description="tRNA/rRNA methyltransferase SpoU type" evidence="4">
    <location>
        <begin position="112"/>
        <end position="254"/>
    </location>
</feature>
<accession>L1NAC0</accession>
<evidence type="ECO:0000256" key="1">
    <source>
        <dbReference type="ARBA" id="ARBA00007228"/>
    </source>
</evidence>
<keyword evidence="2 6" id="KW-0489">Methyltransferase</keyword>
<dbReference type="GO" id="GO:0006396">
    <property type="term" value="P:RNA processing"/>
    <property type="evidence" value="ECO:0007669"/>
    <property type="project" value="InterPro"/>
</dbReference>
<dbReference type="SUPFAM" id="SSF55315">
    <property type="entry name" value="L30e-like"/>
    <property type="match status" value="1"/>
</dbReference>
<feature type="domain" description="MRM3-like substrate binding" evidence="5">
    <location>
        <begin position="6"/>
        <end position="94"/>
    </location>
</feature>
<sequence length="261" mass="28474">MLSKAELKTLKSLHESKGRSAERLFLAEGLKLIAELLGAYSCALLIVSEELELEVKALLSTYPPKEYPKRVEVVPRSFEWGRISSLKQPQGAMAAFSLPEVDEALPQTPSGLSLFLDRVQDPGNLGTILRTADWYGVRDVFLAPGTADPYAPKVVQATMGALARVHLHRLSEPLSFLRQYEGELLGTFLGGEDLYTAKLPSSDASALLIMGNEGQGIQPEIEALVQRRLTIPPYPRGGGHTESLNVAIATAILLSELRRRG</sequence>
<dbReference type="Gene3D" id="3.30.1330.30">
    <property type="match status" value="1"/>
</dbReference>
<dbReference type="InterPro" id="IPR029026">
    <property type="entry name" value="tRNA_m1G_MTases_N"/>
</dbReference>
<dbReference type="InterPro" id="IPR029028">
    <property type="entry name" value="Alpha/beta_knot_MTases"/>
</dbReference>
<comment type="similarity">
    <text evidence="1">Belongs to the class IV-like SAM-binding methyltransferase superfamily. RNA methyltransferase TrmH family.</text>
</comment>
<evidence type="ECO:0000313" key="7">
    <source>
        <dbReference type="Proteomes" id="UP000010408"/>
    </source>
</evidence>
<dbReference type="Proteomes" id="UP000010408">
    <property type="component" value="Unassembled WGS sequence"/>
</dbReference>
<comment type="caution">
    <text evidence="6">The sequence shown here is derived from an EMBL/GenBank/DDBJ whole genome shotgun (WGS) entry which is preliminary data.</text>
</comment>
<dbReference type="AlphaFoldDB" id="L1NAC0"/>
<dbReference type="HOGENOM" id="CLU_021322_3_2_10"/>
<dbReference type="InterPro" id="IPR053888">
    <property type="entry name" value="MRM3-like_sub_bind"/>
</dbReference>
<dbReference type="PANTHER" id="PTHR43191">
    <property type="entry name" value="RRNA METHYLTRANSFERASE 3"/>
    <property type="match status" value="1"/>
</dbReference>
<proteinExistence type="inferred from homology"/>
<evidence type="ECO:0000256" key="2">
    <source>
        <dbReference type="ARBA" id="ARBA00022603"/>
    </source>
</evidence>
<gene>
    <name evidence="6" type="ORF">HMPREF9134_01615</name>
</gene>
<dbReference type="GO" id="GO:0032259">
    <property type="term" value="P:methylation"/>
    <property type="evidence" value="ECO:0007669"/>
    <property type="project" value="UniProtKB-KW"/>
</dbReference>
<dbReference type="GO" id="GO:0008173">
    <property type="term" value="F:RNA methyltransferase activity"/>
    <property type="evidence" value="ECO:0007669"/>
    <property type="project" value="InterPro"/>
</dbReference>
<protein>
    <submittedName>
        <fullName evidence="6">RNA methyltransferase, TrmH family</fullName>
    </submittedName>
</protein>
<dbReference type="Pfam" id="PF00588">
    <property type="entry name" value="SpoU_methylase"/>
    <property type="match status" value="1"/>
</dbReference>